<dbReference type="AlphaFoldDB" id="A0A1G7AUZ9"/>
<feature type="transmembrane region" description="Helical" evidence="1">
    <location>
        <begin position="59"/>
        <end position="76"/>
    </location>
</feature>
<gene>
    <name evidence="2" type="ORF">SAMN04489747_2740</name>
</gene>
<accession>A0A1G7AUZ9</accession>
<keyword evidence="1" id="KW-1133">Transmembrane helix</keyword>
<evidence type="ECO:0000313" key="2">
    <source>
        <dbReference type="EMBL" id="SDE18669.1"/>
    </source>
</evidence>
<proteinExistence type="predicted"/>
<reference evidence="2 3" key="1">
    <citation type="submission" date="2016-10" db="EMBL/GenBank/DDBJ databases">
        <authorList>
            <person name="de Groot N.N."/>
        </authorList>
    </citation>
    <scope>NUCLEOTIDE SEQUENCE [LARGE SCALE GENOMIC DNA]</scope>
    <source>
        <strain evidence="2 3">MON 2.2</strain>
    </source>
</reference>
<evidence type="ECO:0008006" key="4">
    <source>
        <dbReference type="Google" id="ProtNLM"/>
    </source>
</evidence>
<name>A0A1G7AUZ9_9ACTN</name>
<keyword evidence="1" id="KW-0812">Transmembrane</keyword>
<dbReference type="EMBL" id="LT629688">
    <property type="protein sequence ID" value="SDE18669.1"/>
    <property type="molecule type" value="Genomic_DNA"/>
</dbReference>
<protein>
    <recommendedName>
        <fullName evidence="4">Integral membrane protein</fullName>
    </recommendedName>
</protein>
<feature type="transmembrane region" description="Helical" evidence="1">
    <location>
        <begin position="28"/>
        <end position="47"/>
    </location>
</feature>
<sequence length="120" mass="12287">MVTALLGLVALGLGVVEAFSTQASRWVVGVTTAVVFLAYGAFLLLVAQGLRRARRWSRGPAVAVHLLHLPIAYGFLGGSTTWVALLVGGLSLLSLVCLLVPRATAALTGGGGLNGPEGQH</sequence>
<dbReference type="Proteomes" id="UP000198546">
    <property type="component" value="Chromosome i"/>
</dbReference>
<evidence type="ECO:0000313" key="3">
    <source>
        <dbReference type="Proteomes" id="UP000198546"/>
    </source>
</evidence>
<evidence type="ECO:0000256" key="1">
    <source>
        <dbReference type="SAM" id="Phobius"/>
    </source>
</evidence>
<feature type="transmembrane region" description="Helical" evidence="1">
    <location>
        <begin position="82"/>
        <end position="100"/>
    </location>
</feature>
<keyword evidence="1" id="KW-0472">Membrane</keyword>
<keyword evidence="3" id="KW-1185">Reference proteome</keyword>
<organism evidence="2 3">
    <name type="scientific">Auraticoccus monumenti</name>
    <dbReference type="NCBI Taxonomy" id="675864"/>
    <lineage>
        <taxon>Bacteria</taxon>
        <taxon>Bacillati</taxon>
        <taxon>Actinomycetota</taxon>
        <taxon>Actinomycetes</taxon>
        <taxon>Propionibacteriales</taxon>
        <taxon>Propionibacteriaceae</taxon>
        <taxon>Auraticoccus</taxon>
    </lineage>
</organism>